<feature type="transmembrane region" description="Helical" evidence="2">
    <location>
        <begin position="288"/>
        <end position="312"/>
    </location>
</feature>
<evidence type="ECO:0008006" key="5">
    <source>
        <dbReference type="Google" id="ProtNLM"/>
    </source>
</evidence>
<gene>
    <name evidence="3" type="ORF">TM51_11903</name>
</gene>
<keyword evidence="4" id="KW-1185">Reference proteome</keyword>
<feature type="transmembrane region" description="Helical" evidence="2">
    <location>
        <begin position="117"/>
        <end position="135"/>
    </location>
</feature>
<reference evidence="3 4" key="1">
    <citation type="journal article" date="2013" name="Genome Announc.">
        <title>Draft Genome Sequence of the Lignocellulose Decomposer Thermobifida fusca Strain TM51.</title>
        <authorList>
            <person name="Toth A."/>
            <person name="Barna T."/>
            <person name="Nagy I."/>
            <person name="Horvath B."/>
            <person name="Nagy I."/>
            <person name="Tancsics A."/>
            <person name="Kriszt B."/>
            <person name="Baka E."/>
            <person name="Fekete C."/>
            <person name="Kukolya J."/>
        </authorList>
    </citation>
    <scope>NUCLEOTIDE SEQUENCE [LARGE SCALE GENOMIC DNA]</scope>
    <source>
        <strain evidence="3 4">TM51</strain>
    </source>
</reference>
<feature type="transmembrane region" description="Helical" evidence="2">
    <location>
        <begin position="141"/>
        <end position="158"/>
    </location>
</feature>
<name>A0A9P2T8G8_THEFU</name>
<dbReference type="RefSeq" id="WP_011292742.1">
    <property type="nucleotide sequence ID" value="NZ_AOSG01000066.1"/>
</dbReference>
<feature type="transmembrane region" description="Helical" evidence="2">
    <location>
        <begin position="165"/>
        <end position="182"/>
    </location>
</feature>
<organism evidence="3 4">
    <name type="scientific">Thermobifida fusca TM51</name>
    <dbReference type="NCBI Taxonomy" id="1169414"/>
    <lineage>
        <taxon>Bacteria</taxon>
        <taxon>Bacillati</taxon>
        <taxon>Actinomycetota</taxon>
        <taxon>Actinomycetes</taxon>
        <taxon>Streptosporangiales</taxon>
        <taxon>Nocardiopsidaceae</taxon>
        <taxon>Thermobifida</taxon>
    </lineage>
</organism>
<dbReference type="EMBL" id="AOSG01000066">
    <property type="protein sequence ID" value="EOR70599.1"/>
    <property type="molecule type" value="Genomic_DNA"/>
</dbReference>
<accession>A0A9P2T8G8</accession>
<feature type="compositionally biased region" description="Low complexity" evidence="1">
    <location>
        <begin position="319"/>
        <end position="337"/>
    </location>
</feature>
<proteinExistence type="predicted"/>
<evidence type="ECO:0000313" key="4">
    <source>
        <dbReference type="Proteomes" id="UP000014184"/>
    </source>
</evidence>
<protein>
    <recommendedName>
        <fullName evidence="5">DUF2157 domain-containing protein</fullName>
    </recommendedName>
</protein>
<keyword evidence="2" id="KW-1133">Transmembrane helix</keyword>
<sequence length="337" mass="34965">MGNGRNTAESRSKALHALVAQGTLSAEQAEAVAQALQEAEEPDTPVRWAEIIGFIGGGLVFVGMVSLLYTWVDLEKLGQAVLLLTVAALAAGGGLFATGGRFRNRAALPPTRRRVGGTLFVIAALAVPTALTVALEPVNPTTAAALGLLYLALAVLAYTAAPTAVGLLVAGGTSLWALWTILAKFDLLDTDIRPYALSVVAVGLVWGVVSLRLPNPRTGLVMAAIFALGGAQIHLGDHPVLAYTLTAAIAVLSLVLYQWQRRWVFLVTGVLGITIAAPEAIWDWTDGAVSGALLMLIVGLVLLAASGVGIMLHRKTDKQPAQQAAEPPAGNAEGPAR</sequence>
<feature type="transmembrane region" description="Helical" evidence="2">
    <location>
        <begin position="194"/>
        <end position="211"/>
    </location>
</feature>
<keyword evidence="2" id="KW-0472">Membrane</keyword>
<keyword evidence="2" id="KW-0812">Transmembrane</keyword>
<dbReference type="AlphaFoldDB" id="A0A9P2T8G8"/>
<feature type="transmembrane region" description="Helical" evidence="2">
    <location>
        <begin position="77"/>
        <end position="97"/>
    </location>
</feature>
<evidence type="ECO:0000256" key="1">
    <source>
        <dbReference type="SAM" id="MobiDB-lite"/>
    </source>
</evidence>
<feature type="transmembrane region" description="Helical" evidence="2">
    <location>
        <begin position="218"/>
        <end position="235"/>
    </location>
</feature>
<feature type="transmembrane region" description="Helical" evidence="2">
    <location>
        <begin position="241"/>
        <end position="257"/>
    </location>
</feature>
<feature type="transmembrane region" description="Helical" evidence="2">
    <location>
        <begin position="51"/>
        <end position="71"/>
    </location>
</feature>
<evidence type="ECO:0000256" key="2">
    <source>
        <dbReference type="SAM" id="Phobius"/>
    </source>
</evidence>
<dbReference type="Proteomes" id="UP000014184">
    <property type="component" value="Unassembled WGS sequence"/>
</dbReference>
<feature type="transmembrane region" description="Helical" evidence="2">
    <location>
        <begin position="264"/>
        <end position="282"/>
    </location>
</feature>
<evidence type="ECO:0000313" key="3">
    <source>
        <dbReference type="EMBL" id="EOR70599.1"/>
    </source>
</evidence>
<comment type="caution">
    <text evidence="3">The sequence shown here is derived from an EMBL/GenBank/DDBJ whole genome shotgun (WGS) entry which is preliminary data.</text>
</comment>
<feature type="region of interest" description="Disordered" evidence="1">
    <location>
        <begin position="318"/>
        <end position="337"/>
    </location>
</feature>